<proteinExistence type="predicted"/>
<dbReference type="Gene3D" id="3.20.20.210">
    <property type="match status" value="1"/>
</dbReference>
<dbReference type="GO" id="GO:0006779">
    <property type="term" value="P:porphyrin-containing compound biosynthetic process"/>
    <property type="evidence" value="ECO:0007669"/>
    <property type="project" value="InterPro"/>
</dbReference>
<dbReference type="PANTHER" id="PTHR47099">
    <property type="entry name" value="METHYLCOBAMIDE:COM METHYLTRANSFERASE MTBA"/>
    <property type="match status" value="1"/>
</dbReference>
<dbReference type="AlphaFoldDB" id="A0A662D4M8"/>
<gene>
    <name evidence="2" type="ORF">DRZ78_02855</name>
</gene>
<organism evidence="2 3">
    <name type="scientific">Aerophobetes bacterium</name>
    <dbReference type="NCBI Taxonomy" id="2030807"/>
    <lineage>
        <taxon>Bacteria</taxon>
        <taxon>Candidatus Aerophobota</taxon>
    </lineage>
</organism>
<dbReference type="InterPro" id="IPR038071">
    <property type="entry name" value="UROD/MetE-like_sf"/>
</dbReference>
<reference evidence="2 3" key="1">
    <citation type="submission" date="2018-06" db="EMBL/GenBank/DDBJ databases">
        <title>Extensive metabolic versatility and redundancy in microbially diverse, dynamic hydrothermal sediments.</title>
        <authorList>
            <person name="Dombrowski N."/>
            <person name="Teske A."/>
            <person name="Baker B.J."/>
        </authorList>
    </citation>
    <scope>NUCLEOTIDE SEQUENCE [LARGE SCALE GENOMIC DNA]</scope>
    <source>
        <strain evidence="2">B7_G13</strain>
    </source>
</reference>
<sequence length="158" mass="17230">GESIAGPDVVSPDVYQEFAFPYEKKAIQELKRKGIIVANHICGNVTSIIEKMVETGADILEIDEKTNLQKAKKASQGKTCLLGPISPERLRRGTPEEIEFLCREALKIAAPGGGFILGPGCAMGGDTPLENIDALVKTVKRYGRYEGSTLRNWQLLDL</sequence>
<evidence type="ECO:0000259" key="1">
    <source>
        <dbReference type="Pfam" id="PF01208"/>
    </source>
</evidence>
<comment type="caution">
    <text evidence="2">The sequence shown here is derived from an EMBL/GenBank/DDBJ whole genome shotgun (WGS) entry which is preliminary data.</text>
</comment>
<dbReference type="SUPFAM" id="SSF51726">
    <property type="entry name" value="UROD/MetE-like"/>
    <property type="match status" value="1"/>
</dbReference>
<evidence type="ECO:0000313" key="2">
    <source>
        <dbReference type="EMBL" id="RLE07523.1"/>
    </source>
</evidence>
<dbReference type="Pfam" id="PF01208">
    <property type="entry name" value="URO-D"/>
    <property type="match status" value="1"/>
</dbReference>
<dbReference type="EMBL" id="QMPY01000088">
    <property type="protein sequence ID" value="RLE07523.1"/>
    <property type="molecule type" value="Genomic_DNA"/>
</dbReference>
<dbReference type="InterPro" id="IPR000257">
    <property type="entry name" value="Uroporphyrinogen_deCOase"/>
</dbReference>
<evidence type="ECO:0000313" key="3">
    <source>
        <dbReference type="Proteomes" id="UP000277457"/>
    </source>
</evidence>
<protein>
    <recommendedName>
        <fullName evidence="1">Uroporphyrinogen decarboxylase (URO-D) domain-containing protein</fullName>
    </recommendedName>
</protein>
<dbReference type="InterPro" id="IPR052024">
    <property type="entry name" value="Methanogen_methyltrans"/>
</dbReference>
<feature type="domain" description="Uroporphyrinogen decarboxylase (URO-D)" evidence="1">
    <location>
        <begin position="7"/>
        <end position="142"/>
    </location>
</feature>
<feature type="non-terminal residue" evidence="2">
    <location>
        <position position="1"/>
    </location>
</feature>
<dbReference type="Proteomes" id="UP000277457">
    <property type="component" value="Unassembled WGS sequence"/>
</dbReference>
<dbReference type="GO" id="GO:0004853">
    <property type="term" value="F:uroporphyrinogen decarboxylase activity"/>
    <property type="evidence" value="ECO:0007669"/>
    <property type="project" value="InterPro"/>
</dbReference>
<name>A0A662D4M8_UNCAE</name>
<dbReference type="PANTHER" id="PTHR47099:SF1">
    <property type="entry name" value="METHYLCOBAMIDE:COM METHYLTRANSFERASE MTBA"/>
    <property type="match status" value="1"/>
</dbReference>
<accession>A0A662D4M8</accession>